<keyword evidence="1" id="KW-0677">Repeat</keyword>
<dbReference type="Pfam" id="PF00169">
    <property type="entry name" value="PH"/>
    <property type="match status" value="1"/>
</dbReference>
<evidence type="ECO:0000256" key="1">
    <source>
        <dbReference type="ARBA" id="ARBA00022737"/>
    </source>
</evidence>
<dbReference type="InterPro" id="IPR039011">
    <property type="entry name" value="IRS"/>
</dbReference>
<dbReference type="GO" id="GO:0043548">
    <property type="term" value="F:phosphatidylinositol 3-kinase binding"/>
    <property type="evidence" value="ECO:0007669"/>
    <property type="project" value="TreeGrafter"/>
</dbReference>
<accession>A0AAW1K151</accession>
<dbReference type="EMBL" id="JASPKY010000278">
    <property type="protein sequence ID" value="KAK9711535.1"/>
    <property type="molecule type" value="Genomic_DNA"/>
</dbReference>
<dbReference type="AlphaFoldDB" id="A0AAW1K151"/>
<keyword evidence="4" id="KW-1185">Reference proteome</keyword>
<evidence type="ECO:0000313" key="3">
    <source>
        <dbReference type="EMBL" id="KAK9711535.1"/>
    </source>
</evidence>
<dbReference type="SMART" id="SM00233">
    <property type="entry name" value="PH"/>
    <property type="match status" value="1"/>
</dbReference>
<comment type="caution">
    <text evidence="3">The sequence shown here is derived from an EMBL/GenBank/DDBJ whole genome shotgun (WGS) entry which is preliminary data.</text>
</comment>
<dbReference type="InterPro" id="IPR001849">
    <property type="entry name" value="PH_domain"/>
</dbReference>
<dbReference type="CDD" id="cd01257">
    <property type="entry name" value="PH_IRS"/>
    <property type="match status" value="1"/>
</dbReference>
<dbReference type="GO" id="GO:0005158">
    <property type="term" value="F:insulin receptor binding"/>
    <property type="evidence" value="ECO:0007669"/>
    <property type="project" value="InterPro"/>
</dbReference>
<name>A0AAW1K151_POPJA</name>
<dbReference type="PANTHER" id="PTHR10614:SF13">
    <property type="entry name" value="INSULIN RECEPTOR SUBSTRATE 1"/>
    <property type="match status" value="1"/>
</dbReference>
<organism evidence="3 4">
    <name type="scientific">Popillia japonica</name>
    <name type="common">Japanese beetle</name>
    <dbReference type="NCBI Taxonomy" id="7064"/>
    <lineage>
        <taxon>Eukaryota</taxon>
        <taxon>Metazoa</taxon>
        <taxon>Ecdysozoa</taxon>
        <taxon>Arthropoda</taxon>
        <taxon>Hexapoda</taxon>
        <taxon>Insecta</taxon>
        <taxon>Pterygota</taxon>
        <taxon>Neoptera</taxon>
        <taxon>Endopterygota</taxon>
        <taxon>Coleoptera</taxon>
        <taxon>Polyphaga</taxon>
        <taxon>Scarabaeiformia</taxon>
        <taxon>Scarabaeidae</taxon>
        <taxon>Rutelinae</taxon>
        <taxon>Popillia</taxon>
    </lineage>
</organism>
<evidence type="ECO:0000259" key="2">
    <source>
        <dbReference type="PROSITE" id="PS50003"/>
    </source>
</evidence>
<dbReference type="SUPFAM" id="SSF50729">
    <property type="entry name" value="PH domain-like"/>
    <property type="match status" value="1"/>
</dbReference>
<dbReference type="GO" id="GO:0005886">
    <property type="term" value="C:plasma membrane"/>
    <property type="evidence" value="ECO:0007669"/>
    <property type="project" value="TreeGrafter"/>
</dbReference>
<evidence type="ECO:0000313" key="4">
    <source>
        <dbReference type="Proteomes" id="UP001458880"/>
    </source>
</evidence>
<protein>
    <submittedName>
        <fullName evidence="3">PH domain</fullName>
    </submittedName>
</protein>
<dbReference type="InterPro" id="IPR011993">
    <property type="entry name" value="PH-like_dom_sf"/>
</dbReference>
<dbReference type="PANTHER" id="PTHR10614">
    <property type="entry name" value="INSULIN RECEPTOR SUBSTRATE"/>
    <property type="match status" value="1"/>
</dbReference>
<reference evidence="3 4" key="1">
    <citation type="journal article" date="2024" name="BMC Genomics">
        <title>De novo assembly and annotation of Popillia japonica's genome with initial clues to its potential as an invasive pest.</title>
        <authorList>
            <person name="Cucini C."/>
            <person name="Boschi S."/>
            <person name="Funari R."/>
            <person name="Cardaioli E."/>
            <person name="Iannotti N."/>
            <person name="Marturano G."/>
            <person name="Paoli F."/>
            <person name="Bruttini M."/>
            <person name="Carapelli A."/>
            <person name="Frati F."/>
            <person name="Nardi F."/>
        </authorList>
    </citation>
    <scope>NUCLEOTIDE SEQUENCE [LARGE SCALE GENOMIC DNA]</scope>
    <source>
        <strain evidence="3">DMR45628</strain>
    </source>
</reference>
<dbReference type="GO" id="GO:0008286">
    <property type="term" value="P:insulin receptor signaling pathway"/>
    <property type="evidence" value="ECO:0007669"/>
    <property type="project" value="InterPro"/>
</dbReference>
<gene>
    <name evidence="3" type="ORF">QE152_g25418</name>
</gene>
<sequence length="169" mass="19626">MSKSTSSHSYGLPDPIHNHHNHQNVVKCGYLKKVKTSKKKFFVLRSETPETSARLEYYDSERKFNAGQPPKRAITLKSCFNINRQPDAKHKHVIALFTKDDRFCIAFDSDEELDVWLKVLLSLQHGEEFGDGETPKPTFGEYKIQIFLFGCTYSRETNLRHNFEARTKD</sequence>
<dbReference type="GO" id="GO:0005829">
    <property type="term" value="C:cytosol"/>
    <property type="evidence" value="ECO:0007669"/>
    <property type="project" value="TreeGrafter"/>
</dbReference>
<feature type="domain" description="PH" evidence="2">
    <location>
        <begin position="24"/>
        <end position="125"/>
    </location>
</feature>
<proteinExistence type="predicted"/>
<dbReference type="PROSITE" id="PS50003">
    <property type="entry name" value="PH_DOMAIN"/>
    <property type="match status" value="1"/>
</dbReference>
<dbReference type="Proteomes" id="UP001458880">
    <property type="component" value="Unassembled WGS sequence"/>
</dbReference>
<dbReference type="Gene3D" id="2.30.29.30">
    <property type="entry name" value="Pleckstrin-homology domain (PH domain)/Phosphotyrosine-binding domain (PTB)"/>
    <property type="match status" value="1"/>
</dbReference>